<reference evidence="1 2" key="1">
    <citation type="submission" date="2018-06" db="EMBL/GenBank/DDBJ databases">
        <authorList>
            <consortium name="Pathogen Informatics"/>
            <person name="Doyle S."/>
        </authorList>
    </citation>
    <scope>NUCLEOTIDE SEQUENCE [LARGE SCALE GENOMIC DNA]</scope>
    <source>
        <strain evidence="1 2">NCTC9962</strain>
    </source>
</reference>
<accession>A0A377BEQ1</accession>
<dbReference type="Proteomes" id="UP000254052">
    <property type="component" value="Unassembled WGS sequence"/>
</dbReference>
<evidence type="ECO:0000313" key="2">
    <source>
        <dbReference type="Proteomes" id="UP000254052"/>
    </source>
</evidence>
<sequence length="61" mass="7157">MAEAVFESYILYMLDMEETINKINAEIEENRKTVLMMKGAYEALSGFYGATVFPYWRTRYG</sequence>
<proteinExistence type="predicted"/>
<evidence type="ECO:0000313" key="1">
    <source>
        <dbReference type="EMBL" id="STL59716.1"/>
    </source>
</evidence>
<dbReference type="AlphaFoldDB" id="A0A377BEQ1"/>
<gene>
    <name evidence="1" type="primary">traK_2</name>
    <name evidence="1" type="ORF">NCTC9962_05166</name>
</gene>
<protein>
    <submittedName>
        <fullName evidence="1">Conjugal transfer protein TraK</fullName>
    </submittedName>
</protein>
<name>A0A377BEQ1_ECOLX</name>
<organism evidence="1 2">
    <name type="scientific">Escherichia coli</name>
    <dbReference type="NCBI Taxonomy" id="562"/>
    <lineage>
        <taxon>Bacteria</taxon>
        <taxon>Pseudomonadati</taxon>
        <taxon>Pseudomonadota</taxon>
        <taxon>Gammaproteobacteria</taxon>
        <taxon>Enterobacterales</taxon>
        <taxon>Enterobacteriaceae</taxon>
        <taxon>Escherichia</taxon>
    </lineage>
</organism>
<dbReference type="EMBL" id="UGED01000009">
    <property type="protein sequence ID" value="STL59716.1"/>
    <property type="molecule type" value="Genomic_DNA"/>
</dbReference>